<dbReference type="AlphaFoldDB" id="A0A183P526"/>
<evidence type="ECO:0000313" key="3">
    <source>
        <dbReference type="Proteomes" id="UP000269396"/>
    </source>
</evidence>
<organism evidence="2 3">
    <name type="scientific">Schistosoma mattheei</name>
    <dbReference type="NCBI Taxonomy" id="31246"/>
    <lineage>
        <taxon>Eukaryota</taxon>
        <taxon>Metazoa</taxon>
        <taxon>Spiralia</taxon>
        <taxon>Lophotrochozoa</taxon>
        <taxon>Platyhelminthes</taxon>
        <taxon>Trematoda</taxon>
        <taxon>Digenea</taxon>
        <taxon>Strigeidida</taxon>
        <taxon>Schistosomatoidea</taxon>
        <taxon>Schistosomatidae</taxon>
        <taxon>Schistosoma</taxon>
    </lineage>
</organism>
<protein>
    <submittedName>
        <fullName evidence="2">Uncharacterized protein</fullName>
    </submittedName>
</protein>
<accession>A0A183P526</accession>
<evidence type="ECO:0000313" key="2">
    <source>
        <dbReference type="EMBL" id="VDP49998.1"/>
    </source>
</evidence>
<dbReference type="EMBL" id="UZAL01029721">
    <property type="protein sequence ID" value="VDP49998.1"/>
    <property type="molecule type" value="Genomic_DNA"/>
</dbReference>
<feature type="region of interest" description="Disordered" evidence="1">
    <location>
        <begin position="56"/>
        <end position="81"/>
    </location>
</feature>
<dbReference type="Proteomes" id="UP000269396">
    <property type="component" value="Unassembled WGS sequence"/>
</dbReference>
<proteinExistence type="predicted"/>
<reference evidence="2 3" key="1">
    <citation type="submission" date="2018-11" db="EMBL/GenBank/DDBJ databases">
        <authorList>
            <consortium name="Pathogen Informatics"/>
        </authorList>
    </citation>
    <scope>NUCLEOTIDE SEQUENCE [LARGE SCALE GENOMIC DNA]</scope>
    <source>
        <strain>Denwood</strain>
        <strain evidence="3">Zambia</strain>
    </source>
</reference>
<keyword evidence="3" id="KW-1185">Reference proteome</keyword>
<sequence length="81" mass="9173">MLSKEARNAHIEWESHGFRIIKSSFKTKKGGIMMNTIHCYVRSNDSNEDNKVILEAATDHSGVPSKRPDNSDGKSKRRSQN</sequence>
<evidence type="ECO:0000256" key="1">
    <source>
        <dbReference type="SAM" id="MobiDB-lite"/>
    </source>
</evidence>
<name>A0A183P526_9TREM</name>
<gene>
    <name evidence="2" type="ORF">SMTD_LOCUS9462</name>
</gene>